<proteinExistence type="predicted"/>
<dbReference type="InterPro" id="IPR045584">
    <property type="entry name" value="Pilin-like"/>
</dbReference>
<dbReference type="InterPro" id="IPR012902">
    <property type="entry name" value="N_methyl_site"/>
</dbReference>
<dbReference type="STRING" id="156889.Mmc1_0933"/>
<name>A0L658_MAGMM</name>
<reference evidence="1 2" key="2">
    <citation type="journal article" date="2012" name="Int. J. Syst. Evol. Microbiol.">
        <title>Magnetococcus marinus gen. nov., sp. nov., a marine, magnetotactic bacterium that represents a novel lineage (Magnetococcaceae fam. nov.; Magnetococcales ord. nov.) at the base of the Alphaproteobacteria.</title>
        <authorList>
            <person name="Bazylinski D.A."/>
            <person name="Williams T.J."/>
            <person name="Lefevre C.T."/>
            <person name="Berg R.J."/>
            <person name="Zhang C.L."/>
            <person name="Bowser S.S."/>
            <person name="Dean A.J."/>
            <person name="Beveridge T.J."/>
        </authorList>
    </citation>
    <scope>NUCLEOTIDE SEQUENCE [LARGE SCALE GENOMIC DNA]</scope>
    <source>
        <strain evidence="2">ATCC BAA-1437 / JCM 17883 / MC-1</strain>
    </source>
</reference>
<gene>
    <name evidence="1" type="ordered locus">Mmc1_0933</name>
</gene>
<dbReference type="SUPFAM" id="SSF54523">
    <property type="entry name" value="Pili subunits"/>
    <property type="match status" value="1"/>
</dbReference>
<dbReference type="AlphaFoldDB" id="A0L658"/>
<protein>
    <submittedName>
        <fullName evidence="1">Putative type II secretion system protein</fullName>
    </submittedName>
</protein>
<dbReference type="HOGENOM" id="CLU_1330609_0_0_5"/>
<evidence type="ECO:0000313" key="1">
    <source>
        <dbReference type="EMBL" id="ABK43451.1"/>
    </source>
</evidence>
<dbReference type="Proteomes" id="UP000002586">
    <property type="component" value="Chromosome"/>
</dbReference>
<dbReference type="eggNOG" id="COG4795">
    <property type="taxonomic scope" value="Bacteria"/>
</dbReference>
<dbReference type="OrthoDB" id="7066963at2"/>
<evidence type="ECO:0000313" key="2">
    <source>
        <dbReference type="Proteomes" id="UP000002586"/>
    </source>
</evidence>
<dbReference type="KEGG" id="mgm:Mmc1_0933"/>
<reference evidence="2" key="1">
    <citation type="journal article" date="2009" name="Appl. Environ. Microbiol.">
        <title>Complete genome sequence of the chemolithoautotrophic marine magnetotactic coccus strain MC-1.</title>
        <authorList>
            <person name="Schubbe S."/>
            <person name="Williams T.J."/>
            <person name="Xie G."/>
            <person name="Kiss H.E."/>
            <person name="Brettin T.S."/>
            <person name="Martinez D."/>
            <person name="Ross C.A."/>
            <person name="Schuler D."/>
            <person name="Cox B.L."/>
            <person name="Nealson K.H."/>
            <person name="Bazylinski D.A."/>
        </authorList>
    </citation>
    <scope>NUCLEOTIDE SEQUENCE [LARGE SCALE GENOMIC DNA]</scope>
    <source>
        <strain evidence="2">ATCC BAA-1437 / JCM 17883 / MC-1</strain>
    </source>
</reference>
<accession>A0L658</accession>
<dbReference type="RefSeq" id="WP_011712608.1">
    <property type="nucleotide sequence ID" value="NC_008576.1"/>
</dbReference>
<dbReference type="Pfam" id="PF07963">
    <property type="entry name" value="N_methyl"/>
    <property type="match status" value="1"/>
</dbReference>
<dbReference type="EMBL" id="CP000471">
    <property type="protein sequence ID" value="ABK43451.1"/>
    <property type="molecule type" value="Genomic_DNA"/>
</dbReference>
<keyword evidence="2" id="KW-1185">Reference proteome</keyword>
<sequence>MFSFVKKYNQRKEAGFTLMEMAIVLVVIGLILGAVSVGKDLQRNAEYRKITNKFIGQWVQAYNQYYERTGVVPGDVITAPTGIASVADGATFAEIFTNTGIKVPRGRGTGNENEYLYYDAAGSPHTLIVSFVNSTTPTSTGTLIGNLMQIEAVSPVLFSTLESSIDGIVQFDDGVFRCASDIAPTATTVKDETAVTAATCWYKMQQ</sequence>
<dbReference type="NCBIfam" id="TIGR02532">
    <property type="entry name" value="IV_pilin_GFxxxE"/>
    <property type="match status" value="1"/>
</dbReference>
<organism evidence="1 2">
    <name type="scientific">Magnetococcus marinus (strain ATCC BAA-1437 / JCM 17883 / MC-1)</name>
    <dbReference type="NCBI Taxonomy" id="156889"/>
    <lineage>
        <taxon>Bacteria</taxon>
        <taxon>Pseudomonadati</taxon>
        <taxon>Pseudomonadota</taxon>
        <taxon>Magnetococcia</taxon>
        <taxon>Magnetococcales</taxon>
        <taxon>Magnetococcaceae</taxon>
        <taxon>Magnetococcus</taxon>
    </lineage>
</organism>